<feature type="compositionally biased region" description="Polar residues" evidence="2">
    <location>
        <begin position="167"/>
        <end position="187"/>
    </location>
</feature>
<dbReference type="InterPro" id="IPR057670">
    <property type="entry name" value="SH3_retrovirus"/>
</dbReference>
<feature type="compositionally biased region" description="Polar residues" evidence="2">
    <location>
        <begin position="822"/>
        <end position="836"/>
    </location>
</feature>
<feature type="domain" description="Integrase catalytic" evidence="3">
    <location>
        <begin position="597"/>
        <end position="693"/>
    </location>
</feature>
<dbReference type="GO" id="GO:0003887">
    <property type="term" value="F:DNA-directed DNA polymerase activity"/>
    <property type="evidence" value="ECO:0007669"/>
    <property type="project" value="UniProtKB-KW"/>
</dbReference>
<feature type="non-terminal residue" evidence="4">
    <location>
        <position position="1"/>
    </location>
</feature>
<evidence type="ECO:0000259" key="3">
    <source>
        <dbReference type="PROSITE" id="PS50994"/>
    </source>
</evidence>
<dbReference type="GO" id="GO:0046872">
    <property type="term" value="F:metal ion binding"/>
    <property type="evidence" value="ECO:0007669"/>
    <property type="project" value="UniProtKB-KW"/>
</dbReference>
<comment type="caution">
    <text evidence="4">The sequence shown here is derived from an EMBL/GenBank/DDBJ whole genome shotgun (WGS) entry which is preliminary data.</text>
</comment>
<feature type="region of interest" description="Disordered" evidence="2">
    <location>
        <begin position="136"/>
        <end position="189"/>
    </location>
</feature>
<feature type="coiled-coil region" evidence="1">
    <location>
        <begin position="44"/>
        <end position="71"/>
    </location>
</feature>
<dbReference type="PANTHER" id="PTHR42648:SF18">
    <property type="entry name" value="RETROTRANSPOSON, UNCLASSIFIED-LIKE PROTEIN"/>
    <property type="match status" value="1"/>
</dbReference>
<evidence type="ECO:0000256" key="1">
    <source>
        <dbReference type="SAM" id="Coils"/>
    </source>
</evidence>
<dbReference type="GO" id="GO:0015074">
    <property type="term" value="P:DNA integration"/>
    <property type="evidence" value="ECO:0007669"/>
    <property type="project" value="UniProtKB-KW"/>
</dbReference>
<dbReference type="GO" id="GO:0003964">
    <property type="term" value="F:RNA-directed DNA polymerase activity"/>
    <property type="evidence" value="ECO:0007669"/>
    <property type="project" value="UniProtKB-KW"/>
</dbReference>
<dbReference type="SUPFAM" id="SSF53098">
    <property type="entry name" value="Ribonuclease H-like"/>
    <property type="match status" value="1"/>
</dbReference>
<dbReference type="Pfam" id="PF25597">
    <property type="entry name" value="SH3_retrovirus"/>
    <property type="match status" value="1"/>
</dbReference>
<feature type="compositionally biased region" description="Basic and acidic residues" evidence="2">
    <location>
        <begin position="315"/>
        <end position="326"/>
    </location>
</feature>
<dbReference type="Pfam" id="PF13976">
    <property type="entry name" value="gag_pre-integrs"/>
    <property type="match status" value="1"/>
</dbReference>
<gene>
    <name evidence="4" type="ORF">Tci_617979</name>
</gene>
<dbReference type="GO" id="GO:0004519">
    <property type="term" value="F:endonuclease activity"/>
    <property type="evidence" value="ECO:0007669"/>
    <property type="project" value="UniProtKB-KW"/>
</dbReference>
<sequence length="881" mass="99525">HKIVRDEIFPIVNQVDARLQNFKIQFLKEAAKFVGDFKSFANDADASLAKHKALELEIERLLKAVKLENANVELEFQVLNYARENAHLKATYKHLFHSISVSRTQTKTIIASLQNELQRTIYKNAKLRTQLFKKVSKQKDNTQDTSKNTKFAKQPIMENLPKVGETNALSKPVTSNSVSTPQESKGVNNDKVIAPGMFMINPFKTSREEKHVPNTVRVDNTKTRRSQPRSNIKHDRVPSAFKSSRSKNKEAEVEEHHRSLLLSKNNKHISSACNNFILDSQNVYSKVVCAMCKQCLIYVNHDECLLNYVNDNSRGKKQTENVSIKEKQKRRKPKDTKPEKVGNLERLATPKPRKPRLLLRWSPTERMFDLNGKLIASSESESQSDCSKGDNTCTSNPVEPTIKHFLNATFSMAAAFLGFGDIQWGNNLITRVYFVEGLGHNLFFVGQFCDSDLEVAFRACFVRNLEGVDLLKGDHSTNIYTINLHEMAYASLICLMARAFSTKSWLWHQRLSHLNFDTTNDLARNDLVPGLLKFKYHKEHLCPSCEQGKRKRASHPPKPVPNSRQRLHLLHMDLCGPMRIASINGKITVLLQSPVIIIRTDNDTEFKNQVLKDYFDTVGISHQMSSVRTPQQNGVVERRNRTLVEASRTMLIFSHAPLFLWAEAIATACFTQNRSIIHRQFNKTPYELINGKKSDISFLHVFGALCYPKNDREDIGKLGAKGDIGFFIGYSADSCAYRIYNRRTKKIIETMNVSFDEISVMAFEQRSSKPELHKMTSIQISSGLDLTYALSTITTQQPSEGELDLLFEAMYDDYIGGHPSGTGRTVSPAQEPQVRQSSTASTTIADSAPTPTNLSSLATNIPITSQDVDELNSNAMVDGNT</sequence>
<dbReference type="GO" id="GO:0016787">
    <property type="term" value="F:hydrolase activity"/>
    <property type="evidence" value="ECO:0007669"/>
    <property type="project" value="UniProtKB-KW"/>
</dbReference>
<name>A0A699JMD0_TANCI</name>
<protein>
    <recommendedName>
        <fullName evidence="3">Integrase catalytic domain-containing protein</fullName>
    </recommendedName>
</protein>
<dbReference type="EMBL" id="BKCJ010427944">
    <property type="protein sequence ID" value="GFA46007.1"/>
    <property type="molecule type" value="Genomic_DNA"/>
</dbReference>
<organism evidence="4">
    <name type="scientific">Tanacetum cinerariifolium</name>
    <name type="common">Dalmatian daisy</name>
    <name type="synonym">Chrysanthemum cinerariifolium</name>
    <dbReference type="NCBI Taxonomy" id="118510"/>
    <lineage>
        <taxon>Eukaryota</taxon>
        <taxon>Viridiplantae</taxon>
        <taxon>Streptophyta</taxon>
        <taxon>Embryophyta</taxon>
        <taxon>Tracheophyta</taxon>
        <taxon>Spermatophyta</taxon>
        <taxon>Magnoliopsida</taxon>
        <taxon>eudicotyledons</taxon>
        <taxon>Gunneridae</taxon>
        <taxon>Pentapetalae</taxon>
        <taxon>asterids</taxon>
        <taxon>campanulids</taxon>
        <taxon>Asterales</taxon>
        <taxon>Asteraceae</taxon>
        <taxon>Asteroideae</taxon>
        <taxon>Anthemideae</taxon>
        <taxon>Anthemidinae</taxon>
        <taxon>Tanacetum</taxon>
    </lineage>
</organism>
<feature type="region of interest" description="Disordered" evidence="2">
    <location>
        <begin position="818"/>
        <end position="861"/>
    </location>
</feature>
<dbReference type="InterPro" id="IPR001584">
    <property type="entry name" value="Integrase_cat-core"/>
</dbReference>
<dbReference type="GO" id="GO:0003676">
    <property type="term" value="F:nucleic acid binding"/>
    <property type="evidence" value="ECO:0007669"/>
    <property type="project" value="InterPro"/>
</dbReference>
<dbReference type="GO" id="GO:0006310">
    <property type="term" value="P:DNA recombination"/>
    <property type="evidence" value="ECO:0007669"/>
    <property type="project" value="UniProtKB-KW"/>
</dbReference>
<dbReference type="InterPro" id="IPR012337">
    <property type="entry name" value="RNaseH-like_sf"/>
</dbReference>
<evidence type="ECO:0000256" key="2">
    <source>
        <dbReference type="SAM" id="MobiDB-lite"/>
    </source>
</evidence>
<feature type="region of interest" description="Disordered" evidence="2">
    <location>
        <begin position="220"/>
        <end position="258"/>
    </location>
</feature>
<feature type="region of interest" description="Disordered" evidence="2">
    <location>
        <begin position="315"/>
        <end position="347"/>
    </location>
</feature>
<dbReference type="PANTHER" id="PTHR42648">
    <property type="entry name" value="TRANSPOSASE, PUTATIVE-RELATED"/>
    <property type="match status" value="1"/>
</dbReference>
<dbReference type="Gene3D" id="3.30.420.10">
    <property type="entry name" value="Ribonuclease H-like superfamily/Ribonuclease H"/>
    <property type="match status" value="1"/>
</dbReference>
<proteinExistence type="predicted"/>
<dbReference type="InterPro" id="IPR039537">
    <property type="entry name" value="Retrotran_Ty1/copia-like"/>
</dbReference>
<keyword evidence="1" id="KW-0175">Coiled coil</keyword>
<dbReference type="AlphaFoldDB" id="A0A699JMD0"/>
<feature type="compositionally biased region" description="Low complexity" evidence="2">
    <location>
        <begin position="837"/>
        <end position="852"/>
    </location>
</feature>
<feature type="compositionally biased region" description="Basic and acidic residues" evidence="2">
    <location>
        <begin position="247"/>
        <end position="258"/>
    </location>
</feature>
<dbReference type="InterPro" id="IPR036397">
    <property type="entry name" value="RNaseH_sf"/>
</dbReference>
<dbReference type="InterPro" id="IPR025724">
    <property type="entry name" value="GAG-pre-integrase_dom"/>
</dbReference>
<accession>A0A699JMD0</accession>
<dbReference type="PROSITE" id="PS50994">
    <property type="entry name" value="INTEGRASE"/>
    <property type="match status" value="1"/>
</dbReference>
<feature type="non-terminal residue" evidence="4">
    <location>
        <position position="881"/>
    </location>
</feature>
<evidence type="ECO:0000313" key="4">
    <source>
        <dbReference type="EMBL" id="GFA46007.1"/>
    </source>
</evidence>
<reference evidence="4" key="1">
    <citation type="journal article" date="2019" name="Sci. Rep.">
        <title>Draft genome of Tanacetum cinerariifolium, the natural source of mosquito coil.</title>
        <authorList>
            <person name="Yamashiro T."/>
            <person name="Shiraishi A."/>
            <person name="Satake H."/>
            <person name="Nakayama K."/>
        </authorList>
    </citation>
    <scope>NUCLEOTIDE SEQUENCE</scope>
</reference>